<feature type="compositionally biased region" description="Basic and acidic residues" evidence="1">
    <location>
        <begin position="20"/>
        <end position="34"/>
    </location>
</feature>
<feature type="compositionally biased region" description="Basic and acidic residues" evidence="1">
    <location>
        <begin position="106"/>
        <end position="148"/>
    </location>
</feature>
<dbReference type="InterPro" id="IPR053203">
    <property type="entry name" value="Cisplatin_resist-associated"/>
</dbReference>
<dbReference type="GeneID" id="59329183"/>
<feature type="region of interest" description="Disordered" evidence="1">
    <location>
        <begin position="1"/>
        <end position="148"/>
    </location>
</feature>
<dbReference type="PANTHER" id="PTHR34693:SF1">
    <property type="entry name" value="PROTEIN PAR32"/>
    <property type="match status" value="1"/>
</dbReference>
<dbReference type="EMBL" id="JACCJB010000011">
    <property type="protein sequence ID" value="KAF6222718.1"/>
    <property type="molecule type" value="Genomic_DNA"/>
</dbReference>
<accession>A0A8H6CFN9</accession>
<sequence>MMEYQKVGRGGAGNFYTPQDVEKASKETSKDVEAQRNAAGGGIEDLESQGRRFSTSGRGGAGNFTTRDMLAAGTTANIDVTPSLQENKPPELGHYGRGGAGNYRTPEPEKRRGEKDTLEAREKDVEIGLTEPEKAHLGKEGFDYDAHN</sequence>
<proteinExistence type="predicted"/>
<protein>
    <submittedName>
        <fullName evidence="2">Uncharacterized protein</fullName>
    </submittedName>
</protein>
<evidence type="ECO:0000256" key="1">
    <source>
        <dbReference type="SAM" id="MobiDB-lite"/>
    </source>
</evidence>
<dbReference type="Pfam" id="PF12223">
    <property type="entry name" value="DUF3602"/>
    <property type="match status" value="1"/>
</dbReference>
<dbReference type="AlphaFoldDB" id="A0A8H6CFN9"/>
<name>A0A8H6CFN9_9LECA</name>
<reference evidence="2 3" key="1">
    <citation type="journal article" date="2020" name="Genomics">
        <title>Complete, high-quality genomes from long-read metagenomic sequencing of two wolf lichen thalli reveals enigmatic genome architecture.</title>
        <authorList>
            <person name="McKenzie S.K."/>
            <person name="Walston R.F."/>
            <person name="Allen J.L."/>
        </authorList>
    </citation>
    <scope>NUCLEOTIDE SEQUENCE [LARGE SCALE GENOMIC DNA]</scope>
    <source>
        <strain evidence="2">WasteWater1</strain>
    </source>
</reference>
<keyword evidence="3" id="KW-1185">Reference proteome</keyword>
<dbReference type="Proteomes" id="UP000593566">
    <property type="component" value="Unassembled WGS sequence"/>
</dbReference>
<feature type="compositionally biased region" description="Polar residues" evidence="1">
    <location>
        <begin position="74"/>
        <end position="86"/>
    </location>
</feature>
<gene>
    <name evidence="2" type="ORF">HO133_000765</name>
</gene>
<organism evidence="2 3">
    <name type="scientific">Letharia lupina</name>
    <dbReference type="NCBI Taxonomy" id="560253"/>
    <lineage>
        <taxon>Eukaryota</taxon>
        <taxon>Fungi</taxon>
        <taxon>Dikarya</taxon>
        <taxon>Ascomycota</taxon>
        <taxon>Pezizomycotina</taxon>
        <taxon>Lecanoromycetes</taxon>
        <taxon>OSLEUM clade</taxon>
        <taxon>Lecanoromycetidae</taxon>
        <taxon>Lecanorales</taxon>
        <taxon>Lecanorineae</taxon>
        <taxon>Parmeliaceae</taxon>
        <taxon>Letharia</taxon>
    </lineage>
</organism>
<evidence type="ECO:0000313" key="3">
    <source>
        <dbReference type="Proteomes" id="UP000593566"/>
    </source>
</evidence>
<evidence type="ECO:0000313" key="2">
    <source>
        <dbReference type="EMBL" id="KAF6222718.1"/>
    </source>
</evidence>
<comment type="caution">
    <text evidence="2">The sequence shown here is derived from an EMBL/GenBank/DDBJ whole genome shotgun (WGS) entry which is preliminary data.</text>
</comment>
<dbReference type="RefSeq" id="XP_037152064.1">
    <property type="nucleotide sequence ID" value="XM_037291702.1"/>
</dbReference>
<dbReference type="InterPro" id="IPR022024">
    <property type="entry name" value="DUF3602"/>
</dbReference>
<dbReference type="PANTHER" id="PTHR34693">
    <property type="entry name" value="PROTEIN PAR32"/>
    <property type="match status" value="1"/>
</dbReference>